<accession>A0ABR1J972</accession>
<evidence type="ECO:0000313" key="3">
    <source>
        <dbReference type="Proteomes" id="UP001498398"/>
    </source>
</evidence>
<organism evidence="2 3">
    <name type="scientific">Marasmiellus scandens</name>
    <dbReference type="NCBI Taxonomy" id="2682957"/>
    <lineage>
        <taxon>Eukaryota</taxon>
        <taxon>Fungi</taxon>
        <taxon>Dikarya</taxon>
        <taxon>Basidiomycota</taxon>
        <taxon>Agaricomycotina</taxon>
        <taxon>Agaricomycetes</taxon>
        <taxon>Agaricomycetidae</taxon>
        <taxon>Agaricales</taxon>
        <taxon>Marasmiineae</taxon>
        <taxon>Omphalotaceae</taxon>
        <taxon>Marasmiellus</taxon>
    </lineage>
</organism>
<sequence length="455" mass="51547">MHYTSNTCASTRPIYDRNQSYPLILYPSPTKNSSTKSSTSSITPSPGSVPQTVTHDISKPKPGYLSMAPSPTVPATSSLLAELTAESIHVHIHSLDELEATLVEQLHQPTSDWPWTRITYDKGLKDIVDHLDKQTFRRSLRLWIVSGYIFIKAMVSKAHEVCVQEFKKSLEDALRSMASVHNHHDHDLVSFGTTSYVDEDNEKQLDGCWCPLKQSDSEGPWIVLEVGYSQSTSSLKQNAEWWITHSDHIHLLILADIHTQKREAKTVVKSIDFRFLVPAPPADEDRAKDQIGTEGEDGDESKDEDENEFVAGPRTYITTQFISIPGEGPVTENLRLHASWIYGKNFSKGRPDWLPLSVGFFGIPASALERLRNFVVAGNARDTGDRTVLKRRSRPLPTDDIEYDLPVDQSQQLDITGWSRKVTRHKDTRRKDGRHKNGWRKDSRRKGNQRVQKDE</sequence>
<keyword evidence="3" id="KW-1185">Reference proteome</keyword>
<protein>
    <submittedName>
        <fullName evidence="2">Uncharacterized protein</fullName>
    </submittedName>
</protein>
<feature type="compositionally biased region" description="Acidic residues" evidence="1">
    <location>
        <begin position="294"/>
        <end position="308"/>
    </location>
</feature>
<feature type="region of interest" description="Disordered" evidence="1">
    <location>
        <begin position="418"/>
        <end position="455"/>
    </location>
</feature>
<proteinExistence type="predicted"/>
<dbReference type="EMBL" id="JBANRG010000029">
    <property type="protein sequence ID" value="KAK7452212.1"/>
    <property type="molecule type" value="Genomic_DNA"/>
</dbReference>
<comment type="caution">
    <text evidence="2">The sequence shown here is derived from an EMBL/GenBank/DDBJ whole genome shotgun (WGS) entry which is preliminary data.</text>
</comment>
<feature type="compositionally biased region" description="Basic residues" evidence="1">
    <location>
        <begin position="421"/>
        <end position="448"/>
    </location>
</feature>
<evidence type="ECO:0000313" key="2">
    <source>
        <dbReference type="EMBL" id="KAK7452212.1"/>
    </source>
</evidence>
<name>A0ABR1J972_9AGAR</name>
<gene>
    <name evidence="2" type="ORF">VKT23_012317</name>
</gene>
<feature type="region of interest" description="Disordered" evidence="1">
    <location>
        <begin position="282"/>
        <end position="308"/>
    </location>
</feature>
<feature type="compositionally biased region" description="Low complexity" evidence="1">
    <location>
        <begin position="27"/>
        <end position="48"/>
    </location>
</feature>
<dbReference type="Proteomes" id="UP001498398">
    <property type="component" value="Unassembled WGS sequence"/>
</dbReference>
<reference evidence="2 3" key="1">
    <citation type="submission" date="2024-01" db="EMBL/GenBank/DDBJ databases">
        <title>A draft genome for the cacao thread blight pathogen Marasmiellus scandens.</title>
        <authorList>
            <person name="Baruah I.K."/>
            <person name="Leung J."/>
            <person name="Bukari Y."/>
            <person name="Amoako-Attah I."/>
            <person name="Meinhardt L.W."/>
            <person name="Bailey B.A."/>
            <person name="Cohen S.P."/>
        </authorList>
    </citation>
    <scope>NUCLEOTIDE SEQUENCE [LARGE SCALE GENOMIC DNA]</scope>
    <source>
        <strain evidence="2 3">GH-19</strain>
    </source>
</reference>
<feature type="region of interest" description="Disordered" evidence="1">
    <location>
        <begin position="25"/>
        <end position="61"/>
    </location>
</feature>
<evidence type="ECO:0000256" key="1">
    <source>
        <dbReference type="SAM" id="MobiDB-lite"/>
    </source>
</evidence>